<dbReference type="EMBL" id="ML119923">
    <property type="protein sequence ID" value="RPA71506.1"/>
    <property type="molecule type" value="Genomic_DNA"/>
</dbReference>
<organism evidence="2 3">
    <name type="scientific">Ascobolus immersus RN42</name>
    <dbReference type="NCBI Taxonomy" id="1160509"/>
    <lineage>
        <taxon>Eukaryota</taxon>
        <taxon>Fungi</taxon>
        <taxon>Dikarya</taxon>
        <taxon>Ascomycota</taxon>
        <taxon>Pezizomycotina</taxon>
        <taxon>Pezizomycetes</taxon>
        <taxon>Pezizales</taxon>
        <taxon>Ascobolaceae</taxon>
        <taxon>Ascobolus</taxon>
    </lineage>
</organism>
<feature type="signal peptide" evidence="1">
    <location>
        <begin position="1"/>
        <end position="20"/>
    </location>
</feature>
<dbReference type="Proteomes" id="UP000275078">
    <property type="component" value="Unassembled WGS sequence"/>
</dbReference>
<reference evidence="2 3" key="1">
    <citation type="journal article" date="2018" name="Nat. Ecol. Evol.">
        <title>Pezizomycetes genomes reveal the molecular basis of ectomycorrhizal truffle lifestyle.</title>
        <authorList>
            <person name="Murat C."/>
            <person name="Payen T."/>
            <person name="Noel B."/>
            <person name="Kuo A."/>
            <person name="Morin E."/>
            <person name="Chen J."/>
            <person name="Kohler A."/>
            <person name="Krizsan K."/>
            <person name="Balestrini R."/>
            <person name="Da Silva C."/>
            <person name="Montanini B."/>
            <person name="Hainaut M."/>
            <person name="Levati E."/>
            <person name="Barry K.W."/>
            <person name="Belfiori B."/>
            <person name="Cichocki N."/>
            <person name="Clum A."/>
            <person name="Dockter R.B."/>
            <person name="Fauchery L."/>
            <person name="Guy J."/>
            <person name="Iotti M."/>
            <person name="Le Tacon F."/>
            <person name="Lindquist E.A."/>
            <person name="Lipzen A."/>
            <person name="Malagnac F."/>
            <person name="Mello A."/>
            <person name="Molinier V."/>
            <person name="Miyauchi S."/>
            <person name="Poulain J."/>
            <person name="Riccioni C."/>
            <person name="Rubini A."/>
            <person name="Sitrit Y."/>
            <person name="Splivallo R."/>
            <person name="Traeger S."/>
            <person name="Wang M."/>
            <person name="Zifcakova L."/>
            <person name="Wipf D."/>
            <person name="Zambonelli A."/>
            <person name="Paolocci F."/>
            <person name="Nowrousian M."/>
            <person name="Ottonello S."/>
            <person name="Baldrian P."/>
            <person name="Spatafora J.W."/>
            <person name="Henrissat B."/>
            <person name="Nagy L.G."/>
            <person name="Aury J.M."/>
            <person name="Wincker P."/>
            <person name="Grigoriev I.V."/>
            <person name="Bonfante P."/>
            <person name="Martin F.M."/>
        </authorList>
    </citation>
    <scope>NUCLEOTIDE SEQUENCE [LARGE SCALE GENOMIC DNA]</scope>
    <source>
        <strain evidence="2 3">RN42</strain>
    </source>
</reference>
<proteinExistence type="predicted"/>
<evidence type="ECO:0000313" key="2">
    <source>
        <dbReference type="EMBL" id="RPA71506.1"/>
    </source>
</evidence>
<protein>
    <submittedName>
        <fullName evidence="2">Uncharacterized protein</fullName>
    </submittedName>
</protein>
<keyword evidence="3" id="KW-1185">Reference proteome</keyword>
<accession>A0A3N4HE79</accession>
<evidence type="ECO:0000313" key="3">
    <source>
        <dbReference type="Proteomes" id="UP000275078"/>
    </source>
</evidence>
<dbReference type="AlphaFoldDB" id="A0A3N4HE79"/>
<gene>
    <name evidence="2" type="ORF">BJ508DRAFT_90181</name>
</gene>
<name>A0A3N4HE79_ASCIM</name>
<keyword evidence="1" id="KW-0732">Signal</keyword>
<sequence length="242" mass="26521">MRKLLFILPFLGILVQAIFGALTVRKPNSNLNSNDVNVATALTERSILKAVAFKLPKPAGKKVNNFKTAYFKDAQLDLTAEGYQNLVPHTSAGSNNTQAPSFISVVWGEGKAKSTTESFGAYCRNHTAPTKNSTRTAEPIIPMTFCDLVVLCVLGNPRAFGEPEKQYAPNATSWIPNVNGYLEADEQIEKECGSRAAGIAANRNGIAYGRMRYPVYAKGKDPIGDWLRDKGQCGKWRAEYDL</sequence>
<evidence type="ECO:0000256" key="1">
    <source>
        <dbReference type="SAM" id="SignalP"/>
    </source>
</evidence>
<feature type="chain" id="PRO_5017924131" evidence="1">
    <location>
        <begin position="21"/>
        <end position="242"/>
    </location>
</feature>